<evidence type="ECO:0000313" key="8">
    <source>
        <dbReference type="Proteomes" id="UP000289821"/>
    </source>
</evidence>
<dbReference type="Gene3D" id="3.40.190.10">
    <property type="entry name" value="Periplasmic binding protein-like II"/>
    <property type="match status" value="2"/>
</dbReference>
<comment type="subunit">
    <text evidence="5">The complex is composed of two ATP-binding proteins (ModC), two transmembrane proteins (ModB) and a solute-binding protein (ModA).</text>
</comment>
<comment type="caution">
    <text evidence="7">The sequence shown here is derived from an EMBL/GenBank/DDBJ whole genome shotgun (WGS) entry which is preliminary data.</text>
</comment>
<dbReference type="GO" id="GO:1901359">
    <property type="term" value="F:tungstate binding"/>
    <property type="evidence" value="ECO:0007669"/>
    <property type="project" value="UniProtKB-ARBA"/>
</dbReference>
<dbReference type="CDD" id="cd13539">
    <property type="entry name" value="PBP2_AvModA"/>
    <property type="match status" value="1"/>
</dbReference>
<dbReference type="InterPro" id="IPR044084">
    <property type="entry name" value="AvModA-like_subst-bd"/>
</dbReference>
<protein>
    <submittedName>
        <fullName evidence="7">Molybdate transport system substrate-binding protein</fullName>
    </submittedName>
</protein>
<evidence type="ECO:0000256" key="4">
    <source>
        <dbReference type="ARBA" id="ARBA00022729"/>
    </source>
</evidence>
<dbReference type="RefSeq" id="WP_128760171.1">
    <property type="nucleotide sequence ID" value="NZ_QOVI01000002.1"/>
</dbReference>
<accession>A0A4Q0NWJ1</accession>
<keyword evidence="4" id="KW-0732">Signal</keyword>
<keyword evidence="8" id="KW-1185">Reference proteome</keyword>
<dbReference type="GO" id="GO:0015689">
    <property type="term" value="P:molybdate ion transport"/>
    <property type="evidence" value="ECO:0007669"/>
    <property type="project" value="InterPro"/>
</dbReference>
<name>A0A4Q0NWJ1_9FLAO</name>
<evidence type="ECO:0000313" key="7">
    <source>
        <dbReference type="EMBL" id="RXG16490.1"/>
    </source>
</evidence>
<sequence length="259" mass="28603">MKNFKTHFKNIFFAGSLIFLFSACSKGSKQNSITIATAANMQFAIQKLADKFSHQTGITCEFIVASSGKLTAQIQEGAPYDVFVAADTRYPKAVYDAGFSDDQPKIYAYGKLVIWSLDKTLQPSFKTLLNSQIKHIALANPKTAPYGEAAINALQKKGLYDVLEKKIVYGESVSQTNQFIVSGAAEIGFTALSVVKALQTEKQGNWILVEENLYAPIEQAAVLINREGQVNEAAKAFYEYIFTEEAQEILLEFGYSVDE</sequence>
<dbReference type="PROSITE" id="PS51257">
    <property type="entry name" value="PROKAR_LIPOPROTEIN"/>
    <property type="match status" value="1"/>
</dbReference>
<comment type="similarity">
    <text evidence="1">Belongs to the bacterial solute-binding protein ModA family.</text>
</comment>
<dbReference type="AlphaFoldDB" id="A0A4Q0NWJ1"/>
<feature type="binding site" evidence="6">
    <location>
        <position position="67"/>
    </location>
    <ligand>
        <name>molybdate</name>
        <dbReference type="ChEBI" id="CHEBI:36264"/>
    </ligand>
</feature>
<reference evidence="7 8" key="1">
    <citation type="submission" date="2018-07" db="EMBL/GenBank/DDBJ databases">
        <title>Leeuwenhoekiella genomics.</title>
        <authorList>
            <person name="Tahon G."/>
            <person name="Willems A."/>
        </authorList>
    </citation>
    <scope>NUCLEOTIDE SEQUENCE [LARGE SCALE GENOMIC DNA]</scope>
    <source>
        <strain evidence="7 8">R-50232</strain>
    </source>
</reference>
<evidence type="ECO:0000256" key="1">
    <source>
        <dbReference type="ARBA" id="ARBA00009175"/>
    </source>
</evidence>
<dbReference type="PIRSF" id="PIRSF004846">
    <property type="entry name" value="ModA"/>
    <property type="match status" value="1"/>
</dbReference>
<keyword evidence="3 6" id="KW-0479">Metal-binding</keyword>
<evidence type="ECO:0000256" key="3">
    <source>
        <dbReference type="ARBA" id="ARBA00022723"/>
    </source>
</evidence>
<dbReference type="GO" id="GO:0046872">
    <property type="term" value="F:metal ion binding"/>
    <property type="evidence" value="ECO:0007669"/>
    <property type="project" value="UniProtKB-KW"/>
</dbReference>
<dbReference type="OrthoDB" id="9785015at2"/>
<dbReference type="NCBIfam" id="TIGR01256">
    <property type="entry name" value="modA"/>
    <property type="match status" value="1"/>
</dbReference>
<dbReference type="EMBL" id="QOVI01000002">
    <property type="protein sequence ID" value="RXG16490.1"/>
    <property type="molecule type" value="Genomic_DNA"/>
</dbReference>
<feature type="binding site" evidence="6">
    <location>
        <position position="173"/>
    </location>
    <ligand>
        <name>molybdate</name>
        <dbReference type="ChEBI" id="CHEBI:36264"/>
    </ligand>
</feature>
<evidence type="ECO:0000256" key="2">
    <source>
        <dbReference type="ARBA" id="ARBA00022505"/>
    </source>
</evidence>
<proteinExistence type="inferred from homology"/>
<gene>
    <name evidence="7" type="ORF">DSM04_10263</name>
</gene>
<dbReference type="GO" id="GO:0030973">
    <property type="term" value="F:molybdate ion binding"/>
    <property type="evidence" value="ECO:0007669"/>
    <property type="project" value="InterPro"/>
</dbReference>
<evidence type="ECO:0000256" key="6">
    <source>
        <dbReference type="PIRSR" id="PIRSR004846-1"/>
    </source>
</evidence>
<dbReference type="Pfam" id="PF13531">
    <property type="entry name" value="SBP_bac_11"/>
    <property type="match status" value="1"/>
</dbReference>
<keyword evidence="2 6" id="KW-0500">Molybdenum</keyword>
<dbReference type="SUPFAM" id="SSF53850">
    <property type="entry name" value="Periplasmic binding protein-like II"/>
    <property type="match status" value="1"/>
</dbReference>
<dbReference type="InterPro" id="IPR005950">
    <property type="entry name" value="ModA"/>
</dbReference>
<dbReference type="FunFam" id="3.40.190.10:FF:000035">
    <property type="entry name" value="Molybdate ABC transporter substrate-binding protein"/>
    <property type="match status" value="1"/>
</dbReference>
<dbReference type="PANTHER" id="PTHR30632:SF14">
    <property type="entry name" value="TUNGSTATE_MOLYBDATE_CHROMATE-BINDING PROTEIN MODA"/>
    <property type="match status" value="1"/>
</dbReference>
<dbReference type="InterPro" id="IPR050682">
    <property type="entry name" value="ModA/WtpA"/>
</dbReference>
<dbReference type="Proteomes" id="UP000289821">
    <property type="component" value="Unassembled WGS sequence"/>
</dbReference>
<evidence type="ECO:0000256" key="5">
    <source>
        <dbReference type="ARBA" id="ARBA00062515"/>
    </source>
</evidence>
<dbReference type="PANTHER" id="PTHR30632">
    <property type="entry name" value="MOLYBDATE-BINDING PERIPLASMIC PROTEIN"/>
    <property type="match status" value="1"/>
</dbReference>
<organism evidence="7 8">
    <name type="scientific">Leeuwenhoekiella aestuarii</name>
    <dbReference type="NCBI Taxonomy" id="2249426"/>
    <lineage>
        <taxon>Bacteria</taxon>
        <taxon>Pseudomonadati</taxon>
        <taxon>Bacteroidota</taxon>
        <taxon>Flavobacteriia</taxon>
        <taxon>Flavobacteriales</taxon>
        <taxon>Flavobacteriaceae</taxon>
        <taxon>Leeuwenhoekiella</taxon>
    </lineage>
</organism>